<protein>
    <submittedName>
        <fullName evidence="7">Toxin PsTX-60B</fullName>
    </submittedName>
</protein>
<feature type="region of interest" description="Disordered" evidence="5">
    <location>
        <begin position="299"/>
        <end position="330"/>
    </location>
</feature>
<dbReference type="GO" id="GO:0031640">
    <property type="term" value="P:killing of cells of another organism"/>
    <property type="evidence" value="ECO:0007669"/>
    <property type="project" value="UniProtKB-KW"/>
</dbReference>
<feature type="compositionally biased region" description="Basic residues" evidence="5">
    <location>
        <begin position="304"/>
        <end position="315"/>
    </location>
</feature>
<evidence type="ECO:0000313" key="8">
    <source>
        <dbReference type="Proteomes" id="UP000225706"/>
    </source>
</evidence>
<dbReference type="OrthoDB" id="5948670at2759"/>
<dbReference type="EMBL" id="LSMT01000021">
    <property type="protein sequence ID" value="PFX32554.1"/>
    <property type="molecule type" value="Genomic_DNA"/>
</dbReference>
<dbReference type="PANTHER" id="PTHR45742">
    <property type="entry name" value="COMPLEMENT COMPONENT C6"/>
    <property type="match status" value="1"/>
</dbReference>
<organism evidence="7 8">
    <name type="scientific">Stylophora pistillata</name>
    <name type="common">Smooth cauliflower coral</name>
    <dbReference type="NCBI Taxonomy" id="50429"/>
    <lineage>
        <taxon>Eukaryota</taxon>
        <taxon>Metazoa</taxon>
        <taxon>Cnidaria</taxon>
        <taxon>Anthozoa</taxon>
        <taxon>Hexacorallia</taxon>
        <taxon>Scleractinia</taxon>
        <taxon>Astrocoeniina</taxon>
        <taxon>Pocilloporidae</taxon>
        <taxon>Stylophora</taxon>
    </lineage>
</organism>
<evidence type="ECO:0000256" key="5">
    <source>
        <dbReference type="SAM" id="MobiDB-lite"/>
    </source>
</evidence>
<name>A0A2B4SPE9_STYPI</name>
<evidence type="ECO:0000256" key="1">
    <source>
        <dbReference type="ARBA" id="ARBA00004613"/>
    </source>
</evidence>
<keyword evidence="8" id="KW-1185">Reference proteome</keyword>
<keyword evidence="3" id="KW-0204">Cytolysis</keyword>
<keyword evidence="2" id="KW-0964">Secreted</keyword>
<gene>
    <name evidence="7" type="primary">PTX60B</name>
    <name evidence="7" type="ORF">AWC38_SpisGene2568</name>
</gene>
<dbReference type="InterPro" id="IPR020864">
    <property type="entry name" value="MACPF"/>
</dbReference>
<dbReference type="Proteomes" id="UP000225706">
    <property type="component" value="Unassembled WGS sequence"/>
</dbReference>
<sequence length="330" mass="37014">MEYLELPLKIENPWLHNSWKAYRTFLDKYGSHVITSVKRGSKFQRMVFAESSESYSERDFQVKACLSAAGPTSVGKLGVDPCVSVTSCELSKASKMSVSETRFVRGGKRETNSELANGETSAELIEKLMNEAEQSPSPVQHTFIAIWSILQSRFKPGSPNYVRDTNLEYYCGGYLNYDCHYNKIHSVKVQKFDYTRGSKEEYPEFECSLAKEGCRSDEDCHRAGLSSCTCGGDTCVRHKSEKQITGSSKETAYMNKERWDGHGCDWKVWGSTSGKGTYHGAKDPITGQAEGTATPYTAEDAVKHPKPSRANHKTAKYPINTQLKEKKEEI</sequence>
<evidence type="ECO:0000256" key="3">
    <source>
        <dbReference type="ARBA" id="ARBA00022852"/>
    </source>
</evidence>
<dbReference type="AlphaFoldDB" id="A0A2B4SPE9"/>
<evidence type="ECO:0000259" key="6">
    <source>
        <dbReference type="PROSITE" id="PS51412"/>
    </source>
</evidence>
<keyword evidence="4" id="KW-1015">Disulfide bond</keyword>
<comment type="subcellular location">
    <subcellularLocation>
        <location evidence="1">Secreted</location>
    </subcellularLocation>
</comment>
<dbReference type="PROSITE" id="PS51412">
    <property type="entry name" value="MACPF_2"/>
    <property type="match status" value="1"/>
</dbReference>
<dbReference type="Pfam" id="PF01823">
    <property type="entry name" value="MACPF"/>
    <property type="match status" value="1"/>
</dbReference>
<feature type="domain" description="MACPF" evidence="6">
    <location>
        <begin position="1"/>
        <end position="182"/>
    </location>
</feature>
<comment type="caution">
    <text evidence="7">The sequence shown here is derived from an EMBL/GenBank/DDBJ whole genome shotgun (WGS) entry which is preliminary data.</text>
</comment>
<dbReference type="PANTHER" id="PTHR45742:SF8">
    <property type="entry name" value="FLOCCULATION PROTEIN FLO11"/>
    <property type="match status" value="1"/>
</dbReference>
<evidence type="ECO:0000256" key="2">
    <source>
        <dbReference type="ARBA" id="ARBA00022525"/>
    </source>
</evidence>
<evidence type="ECO:0000256" key="4">
    <source>
        <dbReference type="ARBA" id="ARBA00023157"/>
    </source>
</evidence>
<evidence type="ECO:0000313" key="7">
    <source>
        <dbReference type="EMBL" id="PFX32554.1"/>
    </source>
</evidence>
<accession>A0A2B4SPE9</accession>
<proteinExistence type="predicted"/>
<dbReference type="GO" id="GO:0005576">
    <property type="term" value="C:extracellular region"/>
    <property type="evidence" value="ECO:0007669"/>
    <property type="project" value="UniProtKB-SubCell"/>
</dbReference>
<reference evidence="8" key="1">
    <citation type="journal article" date="2017" name="bioRxiv">
        <title>Comparative analysis of the genomes of Stylophora pistillata and Acropora digitifera provides evidence for extensive differences between species of corals.</title>
        <authorList>
            <person name="Voolstra C.R."/>
            <person name="Li Y."/>
            <person name="Liew Y.J."/>
            <person name="Baumgarten S."/>
            <person name="Zoccola D."/>
            <person name="Flot J.-F."/>
            <person name="Tambutte S."/>
            <person name="Allemand D."/>
            <person name="Aranda M."/>
        </authorList>
    </citation>
    <scope>NUCLEOTIDE SEQUENCE [LARGE SCALE GENOMIC DNA]</scope>
</reference>